<evidence type="ECO:0000313" key="2">
    <source>
        <dbReference type="Proteomes" id="UP000474175"/>
    </source>
</evidence>
<evidence type="ECO:0008006" key="3">
    <source>
        <dbReference type="Google" id="ProtNLM"/>
    </source>
</evidence>
<dbReference type="GO" id="GO:0005506">
    <property type="term" value="F:iron ion binding"/>
    <property type="evidence" value="ECO:0007669"/>
    <property type="project" value="InterPro"/>
</dbReference>
<dbReference type="AlphaFoldDB" id="A0A6L9LDL9"/>
<protein>
    <recommendedName>
        <fullName evidence="3">Carboxypeptidase regulatory-like domain-containing protein</fullName>
    </recommendedName>
</protein>
<organism evidence="1 2">
    <name type="scientific">Spirosoma terrae</name>
    <dbReference type="NCBI Taxonomy" id="1968276"/>
    <lineage>
        <taxon>Bacteria</taxon>
        <taxon>Pseudomonadati</taxon>
        <taxon>Bacteroidota</taxon>
        <taxon>Cytophagia</taxon>
        <taxon>Cytophagales</taxon>
        <taxon>Cytophagaceae</taxon>
        <taxon>Spirosoma</taxon>
    </lineage>
</organism>
<sequence length="333" mass="35845">MNTKFFLVGILLINFGCKDPVGNEGDPIASWGQQPDLPVVNGRASFYLDAQDNYVNVMGDTNPRLPNFPVLSPKAGVVRGFVADLTGKPLEGALIGIRSTATGGYYSGASDETDANGYYEITVPWGAADFYTAGYTIDYGKGRATMTLHPVDGKLGSFPSKDGLVKHFVLLSYGVLNKEMASQKPNDPTSYAGGSFYITYNVTDPTSVFNPASYIPENAEIQVTLTANGPGLYGETKSFVITKKASLLNYNFLVMNVPVGRYTIQAQLKNGPLLNLEAVGKYAGISPYFGLTPTIAQGQANLLFTPDTYSDNSSTLPNRSNWGSLQIKVELPH</sequence>
<name>A0A6L9LDL9_9BACT</name>
<comment type="caution">
    <text evidence="1">The sequence shown here is derived from an EMBL/GenBank/DDBJ whole genome shotgun (WGS) entry which is preliminary data.</text>
</comment>
<evidence type="ECO:0000313" key="1">
    <source>
        <dbReference type="EMBL" id="NDU97502.1"/>
    </source>
</evidence>
<proteinExistence type="predicted"/>
<dbReference type="RefSeq" id="WP_163952999.1">
    <property type="nucleotide sequence ID" value="NZ_JAAFZH010000011.1"/>
</dbReference>
<dbReference type="GO" id="GO:0016702">
    <property type="term" value="F:oxidoreductase activity, acting on single donors with incorporation of molecular oxygen, incorporation of two atoms of oxygen"/>
    <property type="evidence" value="ECO:0007669"/>
    <property type="project" value="InterPro"/>
</dbReference>
<reference evidence="1 2" key="1">
    <citation type="submission" date="2020-02" db="EMBL/GenBank/DDBJ databases">
        <title>Draft genome sequence of two Spirosoma agri KCTC 52727 and Spirosoma terrae KCTC 52035.</title>
        <authorList>
            <person name="Rojas J."/>
            <person name="Ambika Manirajan B."/>
            <person name="Suarez C."/>
            <person name="Ratering S."/>
            <person name="Schnell S."/>
        </authorList>
    </citation>
    <scope>NUCLEOTIDE SEQUENCE [LARGE SCALE GENOMIC DNA]</scope>
    <source>
        <strain evidence="1 2">KCTC 52035</strain>
    </source>
</reference>
<dbReference type="EMBL" id="JAAFZH010000011">
    <property type="protein sequence ID" value="NDU97502.1"/>
    <property type="molecule type" value="Genomic_DNA"/>
</dbReference>
<accession>A0A6L9LDL9</accession>
<dbReference type="InterPro" id="IPR015889">
    <property type="entry name" value="Intradiol_dOase_core"/>
</dbReference>
<gene>
    <name evidence="1" type="ORF">GK108_21645</name>
</gene>
<keyword evidence="2" id="KW-1185">Reference proteome</keyword>
<dbReference type="Proteomes" id="UP000474175">
    <property type="component" value="Unassembled WGS sequence"/>
</dbReference>
<dbReference type="SUPFAM" id="SSF49482">
    <property type="entry name" value="Aromatic compound dioxygenase"/>
    <property type="match status" value="1"/>
</dbReference>